<sequence length="632" mass="71897">MSLPSRAVPRRRYVTTACFTCRSRKVKCSGEQPCSHCVANNLECKLDSTVDQRRTTDLKRKLDSLGEDHDLLLRLVRTLRHNNAYIDELVDYIRNRNPSLSQIKAFMDGSAGRDEMEKTPELLGVYQEIDQLHRVPARDTTWASDMDRLCGLPLFSVPAKPWTEITDDDEFVSHLVSLWFTWHHSSFNCIDKDLFLRDMKSGVVDSPFCSPFLVNAILAEACFYPAYPETDAVRGDLSTKGEGFYNEAKRLLDVEESRISITAVQGMGVMYSCTSTMGKDRQGWVYLVRVSNAVRMLRSSQAQLLPAINLPGATWTRILDNLERGLFSTTTMSCLALQKPPQMNKPTSIRLPVHQDKNDLWMPYPLQDRPCPAHTNCVSNERTNLGGIAWEVAHYCFASSDKPPRADIEAAVKRWHEQLLDWATNLPECLAYTDQAMPWVLSLHMYHHTLIMTIYAFLKTPPPDADEATLESASSARQQCMTSARTVSGLVGVYWARWGMTRMTCSDMQCITMSLYTLKDDLDDEKSHQAFRALRKTAMPFCERWLILKGIFLVQISTMQTKENLPKDCLEISRDFGERPRIPETRESDNDLYSDLAIAFKQQIDYSLAMSGNWIVRGKRGATLSVSEEAKE</sequence>
<dbReference type="STRING" id="1450537.A0A395HVU0"/>
<dbReference type="InterPro" id="IPR001138">
    <property type="entry name" value="Zn2Cys6_DnaBD"/>
</dbReference>
<dbReference type="VEuPathDB" id="FungiDB:BO97DRAFT_392908"/>
<dbReference type="PROSITE" id="PS00463">
    <property type="entry name" value="ZN2_CY6_FUNGAL_1"/>
    <property type="match status" value="1"/>
</dbReference>
<keyword evidence="2" id="KW-0805">Transcription regulation</keyword>
<keyword evidence="8" id="KW-1185">Reference proteome</keyword>
<gene>
    <name evidence="7" type="ORF">BO97DRAFT_392908</name>
</gene>
<dbReference type="CDD" id="cd00067">
    <property type="entry name" value="GAL4"/>
    <property type="match status" value="1"/>
</dbReference>
<proteinExistence type="predicted"/>
<keyword evidence="1" id="KW-0479">Metal-binding</keyword>
<protein>
    <recommendedName>
        <fullName evidence="6">Zn(2)-C6 fungal-type domain-containing protein</fullName>
    </recommendedName>
</protein>
<evidence type="ECO:0000256" key="1">
    <source>
        <dbReference type="ARBA" id="ARBA00022723"/>
    </source>
</evidence>
<dbReference type="PROSITE" id="PS50048">
    <property type="entry name" value="ZN2_CY6_FUNGAL_2"/>
    <property type="match status" value="1"/>
</dbReference>
<evidence type="ECO:0000256" key="2">
    <source>
        <dbReference type="ARBA" id="ARBA00023015"/>
    </source>
</evidence>
<dbReference type="Gene3D" id="4.10.240.10">
    <property type="entry name" value="Zn(2)-C6 fungal-type DNA-binding domain"/>
    <property type="match status" value="1"/>
</dbReference>
<organism evidence="7 8">
    <name type="scientific">Aspergillus homomorphus (strain CBS 101889)</name>
    <dbReference type="NCBI Taxonomy" id="1450537"/>
    <lineage>
        <taxon>Eukaryota</taxon>
        <taxon>Fungi</taxon>
        <taxon>Dikarya</taxon>
        <taxon>Ascomycota</taxon>
        <taxon>Pezizomycotina</taxon>
        <taxon>Eurotiomycetes</taxon>
        <taxon>Eurotiomycetidae</taxon>
        <taxon>Eurotiales</taxon>
        <taxon>Aspergillaceae</taxon>
        <taxon>Aspergillus</taxon>
        <taxon>Aspergillus subgen. Circumdati</taxon>
    </lineage>
</organism>
<dbReference type="InterPro" id="IPR007219">
    <property type="entry name" value="XnlR_reg_dom"/>
</dbReference>
<feature type="domain" description="Zn(2)-C6 fungal-type" evidence="6">
    <location>
        <begin position="17"/>
        <end position="46"/>
    </location>
</feature>
<dbReference type="GO" id="GO:0003677">
    <property type="term" value="F:DNA binding"/>
    <property type="evidence" value="ECO:0007669"/>
    <property type="project" value="UniProtKB-KW"/>
</dbReference>
<accession>A0A395HVU0</accession>
<dbReference type="InterPro" id="IPR036864">
    <property type="entry name" value="Zn2-C6_fun-type_DNA-bd_sf"/>
</dbReference>
<dbReference type="CDD" id="cd12148">
    <property type="entry name" value="fungal_TF_MHR"/>
    <property type="match status" value="1"/>
</dbReference>
<dbReference type="GO" id="GO:0009893">
    <property type="term" value="P:positive regulation of metabolic process"/>
    <property type="evidence" value="ECO:0007669"/>
    <property type="project" value="UniProtKB-ARBA"/>
</dbReference>
<name>A0A395HVU0_ASPHC</name>
<dbReference type="GO" id="GO:0000981">
    <property type="term" value="F:DNA-binding transcription factor activity, RNA polymerase II-specific"/>
    <property type="evidence" value="ECO:0007669"/>
    <property type="project" value="InterPro"/>
</dbReference>
<dbReference type="InterPro" id="IPR053187">
    <property type="entry name" value="Notoamide_regulator"/>
</dbReference>
<keyword evidence="4" id="KW-0804">Transcription</keyword>
<evidence type="ECO:0000313" key="8">
    <source>
        <dbReference type="Proteomes" id="UP000248961"/>
    </source>
</evidence>
<dbReference type="GeneID" id="37198185"/>
<dbReference type="GO" id="GO:0006351">
    <property type="term" value="P:DNA-templated transcription"/>
    <property type="evidence" value="ECO:0007669"/>
    <property type="project" value="InterPro"/>
</dbReference>
<evidence type="ECO:0000256" key="5">
    <source>
        <dbReference type="ARBA" id="ARBA00023242"/>
    </source>
</evidence>
<dbReference type="EMBL" id="KZ824291">
    <property type="protein sequence ID" value="RAL10958.1"/>
    <property type="molecule type" value="Genomic_DNA"/>
</dbReference>
<dbReference type="AlphaFoldDB" id="A0A395HVU0"/>
<dbReference type="SMART" id="SM00066">
    <property type="entry name" value="GAL4"/>
    <property type="match status" value="1"/>
</dbReference>
<reference evidence="7 8" key="1">
    <citation type="submission" date="2018-02" db="EMBL/GenBank/DDBJ databases">
        <title>The genomes of Aspergillus section Nigri reveals drivers in fungal speciation.</title>
        <authorList>
            <consortium name="DOE Joint Genome Institute"/>
            <person name="Vesth T.C."/>
            <person name="Nybo J."/>
            <person name="Theobald S."/>
            <person name="Brandl J."/>
            <person name="Frisvad J.C."/>
            <person name="Nielsen K.F."/>
            <person name="Lyhne E.K."/>
            <person name="Kogle M.E."/>
            <person name="Kuo A."/>
            <person name="Riley R."/>
            <person name="Clum A."/>
            <person name="Nolan M."/>
            <person name="Lipzen A."/>
            <person name="Salamov A."/>
            <person name="Henrissat B."/>
            <person name="Wiebenga A."/>
            <person name="De vries R.P."/>
            <person name="Grigoriev I.V."/>
            <person name="Mortensen U.H."/>
            <person name="Andersen M.R."/>
            <person name="Baker S.E."/>
        </authorList>
    </citation>
    <scope>NUCLEOTIDE SEQUENCE [LARGE SCALE GENOMIC DNA]</scope>
    <source>
        <strain evidence="7 8">CBS 101889</strain>
    </source>
</reference>
<dbReference type="Proteomes" id="UP000248961">
    <property type="component" value="Unassembled WGS sequence"/>
</dbReference>
<evidence type="ECO:0000313" key="7">
    <source>
        <dbReference type="EMBL" id="RAL10958.1"/>
    </source>
</evidence>
<evidence type="ECO:0000256" key="3">
    <source>
        <dbReference type="ARBA" id="ARBA00023125"/>
    </source>
</evidence>
<keyword evidence="3" id="KW-0238">DNA-binding</keyword>
<dbReference type="PANTHER" id="PTHR47256">
    <property type="entry name" value="ZN(II)2CYS6 TRANSCRIPTION FACTOR (EUROFUNG)-RELATED"/>
    <property type="match status" value="1"/>
</dbReference>
<dbReference type="RefSeq" id="XP_025550112.1">
    <property type="nucleotide sequence ID" value="XM_025693896.1"/>
</dbReference>
<dbReference type="SUPFAM" id="SSF57701">
    <property type="entry name" value="Zn2/Cys6 DNA-binding domain"/>
    <property type="match status" value="1"/>
</dbReference>
<dbReference type="OrthoDB" id="2593732at2759"/>
<dbReference type="PANTHER" id="PTHR47256:SF1">
    <property type="entry name" value="ZN(II)2CYS6 TRANSCRIPTION FACTOR (EUROFUNG)"/>
    <property type="match status" value="1"/>
</dbReference>
<evidence type="ECO:0000256" key="4">
    <source>
        <dbReference type="ARBA" id="ARBA00023163"/>
    </source>
</evidence>
<dbReference type="Pfam" id="PF04082">
    <property type="entry name" value="Fungal_trans"/>
    <property type="match status" value="1"/>
</dbReference>
<dbReference type="GO" id="GO:0008270">
    <property type="term" value="F:zinc ion binding"/>
    <property type="evidence" value="ECO:0007669"/>
    <property type="project" value="InterPro"/>
</dbReference>
<evidence type="ECO:0000259" key="6">
    <source>
        <dbReference type="PROSITE" id="PS50048"/>
    </source>
</evidence>
<dbReference type="Pfam" id="PF00172">
    <property type="entry name" value="Zn_clus"/>
    <property type="match status" value="1"/>
</dbReference>
<keyword evidence="5" id="KW-0539">Nucleus</keyword>